<keyword evidence="4" id="KW-1185">Reference proteome</keyword>
<reference evidence="3 4" key="1">
    <citation type="submission" date="2018-04" db="EMBL/GenBank/DDBJ databases">
        <title>Genomic Encyclopedia of Type Strains, Phase IV (KMG-IV): sequencing the most valuable type-strain genomes for metagenomic binning, comparative biology and taxonomic classification.</title>
        <authorList>
            <person name="Goeker M."/>
        </authorList>
    </citation>
    <scope>NUCLEOTIDE SEQUENCE [LARGE SCALE GENOMIC DNA]</scope>
    <source>
        <strain evidence="3 4">DSM 45771</strain>
    </source>
</reference>
<dbReference type="AlphaFoldDB" id="A0A2U1FAE9"/>
<dbReference type="RefSeq" id="WP_243418148.1">
    <property type="nucleotide sequence ID" value="NZ_QEKW01000007.1"/>
</dbReference>
<dbReference type="Pfam" id="PF09339">
    <property type="entry name" value="HTH_IclR"/>
    <property type="match status" value="1"/>
</dbReference>
<comment type="caution">
    <text evidence="3">The sequence shown here is derived from an EMBL/GenBank/DDBJ whole genome shotgun (WGS) entry which is preliminary data.</text>
</comment>
<dbReference type="Gene3D" id="1.10.10.10">
    <property type="entry name" value="Winged helix-like DNA-binding domain superfamily/Winged helix DNA-binding domain"/>
    <property type="match status" value="1"/>
</dbReference>
<dbReference type="InterPro" id="IPR005471">
    <property type="entry name" value="Tscrpt_reg_IclR_N"/>
</dbReference>
<name>A0A2U1FAE9_9PSEU</name>
<dbReference type="InterPro" id="IPR036390">
    <property type="entry name" value="WH_DNA-bd_sf"/>
</dbReference>
<sequence length="228" mass="24031">MSGQHDGGLAVGRRLAVLRALIRAPGPLSISDIADQLGVHANTVRFHLATLVENGQVEQVEADRRPERPTGRPPLRFRPVPGMDPTGPRQFQLLAELLGDGLANAPGGSARAVEAGRAWGRRRAATSSEGETATAGGSGDSVPRLIGLLAEIGFAPEEQGDGAQRRIGLRHCPFLELAQTRSAIVCPVHLGLMQGAMEAWRSPVAVEGLEPFVEPDLCLAHLTTEGAS</sequence>
<dbReference type="CDD" id="cd00090">
    <property type="entry name" value="HTH_ARSR"/>
    <property type="match status" value="1"/>
</dbReference>
<evidence type="ECO:0000259" key="2">
    <source>
        <dbReference type="Pfam" id="PF09339"/>
    </source>
</evidence>
<dbReference type="Proteomes" id="UP000245639">
    <property type="component" value="Unassembled WGS sequence"/>
</dbReference>
<dbReference type="GO" id="GO:0006355">
    <property type="term" value="P:regulation of DNA-templated transcription"/>
    <property type="evidence" value="ECO:0007669"/>
    <property type="project" value="InterPro"/>
</dbReference>
<dbReference type="SUPFAM" id="SSF46785">
    <property type="entry name" value="Winged helix' DNA-binding domain"/>
    <property type="match status" value="1"/>
</dbReference>
<feature type="region of interest" description="Disordered" evidence="1">
    <location>
        <begin position="57"/>
        <end position="85"/>
    </location>
</feature>
<accession>A0A2U1FAE9</accession>
<gene>
    <name evidence="3" type="ORF">C8D89_107283</name>
</gene>
<organism evidence="3 4">
    <name type="scientific">Actinomycetospora cinnamomea</name>
    <dbReference type="NCBI Taxonomy" id="663609"/>
    <lineage>
        <taxon>Bacteria</taxon>
        <taxon>Bacillati</taxon>
        <taxon>Actinomycetota</taxon>
        <taxon>Actinomycetes</taxon>
        <taxon>Pseudonocardiales</taxon>
        <taxon>Pseudonocardiaceae</taxon>
        <taxon>Actinomycetospora</taxon>
    </lineage>
</organism>
<dbReference type="InterPro" id="IPR011991">
    <property type="entry name" value="ArsR-like_HTH"/>
</dbReference>
<evidence type="ECO:0000256" key="1">
    <source>
        <dbReference type="SAM" id="MobiDB-lite"/>
    </source>
</evidence>
<feature type="region of interest" description="Disordered" evidence="1">
    <location>
        <begin position="121"/>
        <end position="140"/>
    </location>
</feature>
<protein>
    <submittedName>
        <fullName evidence="3">Transcriptional regulator</fullName>
    </submittedName>
</protein>
<proteinExistence type="predicted"/>
<dbReference type="InterPro" id="IPR036388">
    <property type="entry name" value="WH-like_DNA-bd_sf"/>
</dbReference>
<dbReference type="EMBL" id="QEKW01000007">
    <property type="protein sequence ID" value="PVZ09119.1"/>
    <property type="molecule type" value="Genomic_DNA"/>
</dbReference>
<dbReference type="GO" id="GO:0003677">
    <property type="term" value="F:DNA binding"/>
    <property type="evidence" value="ECO:0007669"/>
    <property type="project" value="InterPro"/>
</dbReference>
<feature type="compositionally biased region" description="Low complexity" evidence="1">
    <location>
        <begin position="125"/>
        <end position="135"/>
    </location>
</feature>
<evidence type="ECO:0000313" key="3">
    <source>
        <dbReference type="EMBL" id="PVZ09119.1"/>
    </source>
</evidence>
<feature type="compositionally biased region" description="Basic and acidic residues" evidence="1">
    <location>
        <begin position="61"/>
        <end position="70"/>
    </location>
</feature>
<evidence type="ECO:0000313" key="4">
    <source>
        <dbReference type="Proteomes" id="UP000245639"/>
    </source>
</evidence>
<feature type="domain" description="HTH iclR-type" evidence="2">
    <location>
        <begin position="11"/>
        <end position="60"/>
    </location>
</feature>